<dbReference type="InterPro" id="IPR034660">
    <property type="entry name" value="DinB/YfiT-like"/>
</dbReference>
<dbReference type="SUPFAM" id="SSF109854">
    <property type="entry name" value="DinB/YfiT-like putative metalloenzymes"/>
    <property type="match status" value="1"/>
</dbReference>
<dbReference type="EMBL" id="SJKD01000003">
    <property type="protein sequence ID" value="TCC50018.1"/>
    <property type="molecule type" value="Genomic_DNA"/>
</dbReference>
<sequence>MAGCGDLLIGQLEFYWDVHFWPRLQGLTDEEYRWEPVDGMWSVRPDENGQTIYELADPVPDPPPLTTIAWRIVHIGVGCFAIRVNAFFEDGPDDADMFDPRHIPAEVPATAADGLEFLRHWYERWHDSIRGLDKDALWSPLGPKGANYADDPMLGLITHINREVMHHGAEICLLRDLYRAQVGSNHPARVGPA</sequence>
<evidence type="ECO:0000313" key="3">
    <source>
        <dbReference type="Proteomes" id="UP000293342"/>
    </source>
</evidence>
<reference evidence="2 3" key="1">
    <citation type="submission" date="2019-02" db="EMBL/GenBank/DDBJ databases">
        <title>Kribbella capetownensis sp. nov. and Kribbella speibonae sp. nov., isolated from soil.</title>
        <authorList>
            <person name="Curtis S.M."/>
            <person name="Norton I."/>
            <person name="Everest G.J."/>
            <person name="Meyers P.R."/>
        </authorList>
    </citation>
    <scope>NUCLEOTIDE SEQUENCE [LARGE SCALE GENOMIC DNA]</scope>
    <source>
        <strain evidence="2 3">YM53</strain>
    </source>
</reference>
<dbReference type="Pfam" id="PF12867">
    <property type="entry name" value="DinB_2"/>
    <property type="match status" value="1"/>
</dbReference>
<evidence type="ECO:0000313" key="2">
    <source>
        <dbReference type="EMBL" id="TCC50018.1"/>
    </source>
</evidence>
<accession>A0A4R0JXJ9</accession>
<dbReference type="Proteomes" id="UP000293342">
    <property type="component" value="Unassembled WGS sequence"/>
</dbReference>
<protein>
    <submittedName>
        <fullName evidence="2">DinB family protein</fullName>
    </submittedName>
</protein>
<proteinExistence type="predicted"/>
<comment type="caution">
    <text evidence="2">The sequence shown here is derived from an EMBL/GenBank/DDBJ whole genome shotgun (WGS) entry which is preliminary data.</text>
</comment>
<keyword evidence="3" id="KW-1185">Reference proteome</keyword>
<organism evidence="2 3">
    <name type="scientific">Kribbella capetownensis</name>
    <dbReference type="NCBI Taxonomy" id="1572659"/>
    <lineage>
        <taxon>Bacteria</taxon>
        <taxon>Bacillati</taxon>
        <taxon>Actinomycetota</taxon>
        <taxon>Actinomycetes</taxon>
        <taxon>Propionibacteriales</taxon>
        <taxon>Kribbellaceae</taxon>
        <taxon>Kribbella</taxon>
    </lineage>
</organism>
<gene>
    <name evidence="2" type="ORF">E0H75_17135</name>
</gene>
<evidence type="ECO:0000259" key="1">
    <source>
        <dbReference type="Pfam" id="PF12867"/>
    </source>
</evidence>
<dbReference type="RefSeq" id="WP_131514532.1">
    <property type="nucleotide sequence ID" value="NZ_SJKD01000003.1"/>
</dbReference>
<dbReference type="InterPro" id="IPR024775">
    <property type="entry name" value="DinB-like"/>
</dbReference>
<feature type="domain" description="DinB-like" evidence="1">
    <location>
        <begin position="20"/>
        <end position="171"/>
    </location>
</feature>
<name>A0A4R0JXJ9_9ACTN</name>
<dbReference type="AlphaFoldDB" id="A0A4R0JXJ9"/>
<dbReference type="OrthoDB" id="5022306at2"/>